<dbReference type="GO" id="GO:0000466">
    <property type="term" value="P:maturation of 5.8S rRNA from tricistronic rRNA transcript (SSU-rRNA, 5.8S rRNA, LSU-rRNA)"/>
    <property type="evidence" value="ECO:0007669"/>
    <property type="project" value="TreeGrafter"/>
</dbReference>
<dbReference type="SUPFAM" id="SSF48371">
    <property type="entry name" value="ARM repeat"/>
    <property type="match status" value="1"/>
</dbReference>
<feature type="region of interest" description="Disordered" evidence="1">
    <location>
        <begin position="1427"/>
        <end position="1459"/>
    </location>
</feature>
<feature type="compositionally biased region" description="Basic and acidic residues" evidence="1">
    <location>
        <begin position="538"/>
        <end position="557"/>
    </location>
</feature>
<sequence>MKRKKANQNAVPSGDEEDNVKKKRDETEFNEIEFKMLMKEPHTKMKGIEQFIEQARAYGTTTETDIVHNYCRGSMECTEIMSCMTDTKRKPTELSAIFQALECILLRIADDLQKFKIVGENIVKKMLTSNMNQIYFLLAMRNKSGQIKSALKLLSAMVSQSAEMARQVQTQFDFSCRNLPPLLNRRDTKDPRDVRTCYLHFMMSFLVTGDKGTISAIVDSKGFLNGLFPGLKSDKAFTIQLVLNTLLEKVVRNPGISKTSKIRLFNDFTLKQVALLYEWKGQGKNIKENESETPAVDLNRPPASSAEIDAVLQTVQEFMMEVCCSVNYGINFHDRTIGTSGKNMNHILTNLMNSLSKPYDHDLTRQLIVNILRQCPDQIGQYLPTFQYSLSPRVSPKWLAAMHFLSEIYSVQTPETLQFSENTPTTKMVAMTMTLLAPLPLISYPIMQSVKKPEQFIRHTVVEFTQKILLKVKTFIGHLHSDKFKSKHAWLTKKHHTEYIQSLQESLIKTLPDLKSLWSCWLLCDKPANEDPAETDIANEKSVKLEATNEKTDDNKSTNEIAPKDNTVPPIETSSKAVLTIDVLSHAKLVLETLGIYVDTFPESSLDDVIDVPKLLEDVESISRSSRLSSPEGSQDLQIYVLQILSKLDAKKLLDIPHEENEKSVVYKLLELLLHTSDDTSLNIATMKSLCQILDGTGIFTQHKTELNIWFTELQHLAKLNKDPSAILTLLERGFQALLEDPFKYIDKIRALGSSENSGKEKVEENMECDLDVNIKDILMMADIVIDGSTTTTPSSEQVIEQTYPFSPLVVILLDILDDNSNDVVLLYVNNVLTDILHSQINPVSLCSLVDQYSGPLKEQTIVQYVQFWLPNAQEKITKKKMKKRKSTRPTLDSVKALLQSHFMQDEKEADLVARWSDLEESEIVPSIQQLLLYIHWVVKFKPRATGQLEFYLELLCTAVQNMCPNNGNPNEDNGEEPMENEQTSDTTNDNNDNDESKENACDSIKVQDAAISKLNNVLRLILKHPAFQEHFPEKLPFTSSMCKMLTANAEIIKHVDIRTELKPFLGKIKTGLCQGECTQVLLEHMAAFVDLMDATELIDLVGHMDADELVVGEELTRNGEIIVGGLRRNLTLHTEKVIPIQLVSKLMHITWAVNNNDLWSIVDQLMQGNSMYALAVTQSLFTLLIPTKLAPSTRTKLTLLNTLIKQSPALRCVLIEELKQTWSQLDLVRMTPGLTSAMLYMTEKERLAFFDVVAPKKGLEIYFKALSENVLGEDGGSTLCGMMEILLQCKLIDDKKWKKLLTSITKHLQAEGLLGKPQLELYKSIVEYLSHEDSLDLHYKTKFLQDCITCVQNISDVKDPVMLQKLNDVITVALETLGDVDDVTIAKAIEAQWLPFVKYSLKNFYTVPNVLVFIGKIITKCYTQPKAKGTNQENEDSNEEAMETNEDENTNNDTDRSGLESTLPVLTLFQMVISHSNFMQVIMGSVDNDQTEDETLKSPIDVTQIQDGGTTRSGKTCKSSLLDVLINLVGLDATCCNENHFSVYLGAYGATMSLEDSKLLYLMSLYEKHGVSSNKYRPYLWGEKSLEHEEVKQTLGPSLMKQATTEQVIGLLDVELLRRSTLKFPLRRKLEPEIAAEGLDSDIEGCYDPCFILPLFAHILAPESIISCHQFLETGCLGYLLMSLSSHDITMRKLGYHTLARFMQQVDGSKFKERDQVLYMLELLRNSMVKPNTKFPCIITLFLGKAVELLLKPDSHMYQQVYSFLLIKPSIDVTNIPEFYKFFNSSALEFKSERAWILQLMAEGLRETSDYRMFEKRYVFKLLLSFYDSSTSDPYTKKQVLSIVKAGCGIKSVALDLVKQQALLQWLGQAAQSCRDPKGHEIVLEILDILWRTVLGDRDHSSDISCLPMHFTTDMYNTTLALLNTFRGEMSLPSFKHLLKLLCSIRGHLNATMLQYSKSYMQCFTLEVTPHHIHSLLSTWATSNQDQQLKADLDKIQGDVLLDVTASYNMKHSGDVECQVLLAQLLTSWQPGSGNKHQIDKMEIYLGCVMVKWLVELIQSAKPKLENLSDVINWIKVNSLSTSKLGNALKSCFVGQPLDGTPCLAAKLLTVFSLADSGKQGTESTMNMRYKLKSNINDIFFGLMDHLQIHSSGTQVDVIDRLSSKDYNDILKDVLPKVQAKCEPGDKHAIDVLSVFIAELWSNCHAPQHLKIIVKNYFKFVV</sequence>
<feature type="compositionally biased region" description="Acidic residues" evidence="1">
    <location>
        <begin position="1434"/>
        <end position="1451"/>
    </location>
</feature>
<name>A0A8J1XHM4_OWEFU</name>
<dbReference type="Proteomes" id="UP000749559">
    <property type="component" value="Unassembled WGS sequence"/>
</dbReference>
<feature type="region of interest" description="Disordered" evidence="1">
    <location>
        <begin position="1"/>
        <end position="25"/>
    </location>
</feature>
<feature type="compositionally biased region" description="Low complexity" evidence="1">
    <location>
        <begin position="981"/>
        <end position="991"/>
    </location>
</feature>
<dbReference type="OrthoDB" id="72892at2759"/>
<proteinExistence type="predicted"/>
<feature type="domain" description="URB1 N-terminal" evidence="2">
    <location>
        <begin position="77"/>
        <end position="400"/>
    </location>
</feature>
<feature type="domain" description="URB1 C-terminal" evidence="3">
    <location>
        <begin position="1678"/>
        <end position="1867"/>
    </location>
</feature>
<dbReference type="InterPro" id="IPR021714">
    <property type="entry name" value="URB1_N"/>
</dbReference>
<reference evidence="4" key="1">
    <citation type="submission" date="2022-03" db="EMBL/GenBank/DDBJ databases">
        <authorList>
            <person name="Martin C."/>
        </authorList>
    </citation>
    <scope>NUCLEOTIDE SEQUENCE</scope>
</reference>
<keyword evidence="5" id="KW-1185">Reference proteome</keyword>
<evidence type="ECO:0000259" key="2">
    <source>
        <dbReference type="Pfam" id="PF11707"/>
    </source>
</evidence>
<protein>
    <submittedName>
        <fullName evidence="4">Uncharacterized protein</fullName>
    </submittedName>
</protein>
<dbReference type="Pfam" id="PF16201">
    <property type="entry name" value="NopRA1"/>
    <property type="match status" value="1"/>
</dbReference>
<organism evidence="4 5">
    <name type="scientific">Owenia fusiformis</name>
    <name type="common">Polychaete worm</name>
    <dbReference type="NCBI Taxonomy" id="6347"/>
    <lineage>
        <taxon>Eukaryota</taxon>
        <taxon>Metazoa</taxon>
        <taxon>Spiralia</taxon>
        <taxon>Lophotrochozoa</taxon>
        <taxon>Annelida</taxon>
        <taxon>Polychaeta</taxon>
        <taxon>Sedentaria</taxon>
        <taxon>Canalipalpata</taxon>
        <taxon>Sabellida</taxon>
        <taxon>Oweniida</taxon>
        <taxon>Oweniidae</taxon>
        <taxon>Owenia</taxon>
    </lineage>
</organism>
<feature type="region of interest" description="Disordered" evidence="1">
    <location>
        <begin position="532"/>
        <end position="569"/>
    </location>
</feature>
<evidence type="ECO:0000256" key="1">
    <source>
        <dbReference type="SAM" id="MobiDB-lite"/>
    </source>
</evidence>
<evidence type="ECO:0000313" key="5">
    <source>
        <dbReference type="Proteomes" id="UP000749559"/>
    </source>
</evidence>
<dbReference type="EMBL" id="CAIIXF020000011">
    <property type="protein sequence ID" value="CAH1799015.1"/>
    <property type="molecule type" value="Genomic_DNA"/>
</dbReference>
<dbReference type="PANTHER" id="PTHR13500">
    <property type="entry name" value="NUCLEOLAR PRERIBOSOMAL-ASSOCIATED PROTEIN 1"/>
    <property type="match status" value="1"/>
</dbReference>
<dbReference type="InterPro" id="IPR039844">
    <property type="entry name" value="URB1"/>
</dbReference>
<comment type="caution">
    <text evidence="4">The sequence shown here is derived from an EMBL/GenBank/DDBJ whole genome shotgun (WGS) entry which is preliminary data.</text>
</comment>
<dbReference type="InterPro" id="IPR032436">
    <property type="entry name" value="URB1_C"/>
</dbReference>
<feature type="region of interest" description="Disordered" evidence="1">
    <location>
        <begin position="967"/>
        <end position="1000"/>
    </location>
</feature>
<accession>A0A8J1XHM4</accession>
<dbReference type="GO" id="GO:0000463">
    <property type="term" value="P:maturation of LSU-rRNA from tricistronic rRNA transcript (SSU-rRNA, 5.8S rRNA, LSU-rRNA)"/>
    <property type="evidence" value="ECO:0007669"/>
    <property type="project" value="TreeGrafter"/>
</dbReference>
<gene>
    <name evidence="4" type="ORF">OFUS_LOCUS23078</name>
</gene>
<evidence type="ECO:0000313" key="4">
    <source>
        <dbReference type="EMBL" id="CAH1799015.1"/>
    </source>
</evidence>
<evidence type="ECO:0000259" key="3">
    <source>
        <dbReference type="Pfam" id="PF16201"/>
    </source>
</evidence>
<dbReference type="PANTHER" id="PTHR13500:SF0">
    <property type="entry name" value="NUCLEOLAR PRE-RIBOSOMAL-ASSOCIATED PROTEIN 1"/>
    <property type="match status" value="1"/>
</dbReference>
<dbReference type="Pfam" id="PF11707">
    <property type="entry name" value="Npa1"/>
    <property type="match status" value="1"/>
</dbReference>
<dbReference type="GO" id="GO:0005730">
    <property type="term" value="C:nucleolus"/>
    <property type="evidence" value="ECO:0007669"/>
    <property type="project" value="TreeGrafter"/>
</dbReference>
<dbReference type="InterPro" id="IPR016024">
    <property type="entry name" value="ARM-type_fold"/>
</dbReference>